<gene>
    <name evidence="5" type="ORF">BWD10_09675</name>
    <name evidence="7" type="ORF">NCTC12229_02211</name>
    <name evidence="6" type="ORF">SAMEA4504057_00067</name>
</gene>
<evidence type="ECO:0000313" key="10">
    <source>
        <dbReference type="Proteomes" id="UP000254055"/>
    </source>
</evidence>
<dbReference type="SUPFAM" id="SSF53056">
    <property type="entry name" value="beta-carbonic anhydrase, cab"/>
    <property type="match status" value="1"/>
</dbReference>
<dbReference type="EMBL" id="UGRS01000003">
    <property type="protein sequence ID" value="SUA48797.1"/>
    <property type="molecule type" value="Genomic_DNA"/>
</dbReference>
<dbReference type="PANTHER" id="PTHR43175:SF3">
    <property type="entry name" value="CARBON DISULFIDE HYDROLASE"/>
    <property type="match status" value="1"/>
</dbReference>
<dbReference type="KEGG" id="nzo:SAMEA4504057_0067"/>
<accession>A0A1X3CP19</accession>
<dbReference type="EMBL" id="LT906434">
    <property type="protein sequence ID" value="SNU78599.1"/>
    <property type="molecule type" value="Genomic_DNA"/>
</dbReference>
<dbReference type="Proteomes" id="UP000254055">
    <property type="component" value="Unassembled WGS sequence"/>
</dbReference>
<dbReference type="OrthoDB" id="9797527at2"/>
<comment type="cofactor">
    <cofactor evidence="4">
        <name>Zn(2+)</name>
        <dbReference type="ChEBI" id="CHEBI:29105"/>
    </cofactor>
    <text evidence="4">Binds 1 zinc ion per subunit.</text>
</comment>
<evidence type="ECO:0000256" key="3">
    <source>
        <dbReference type="ARBA" id="ARBA00022833"/>
    </source>
</evidence>
<evidence type="ECO:0000256" key="4">
    <source>
        <dbReference type="PIRSR" id="PIRSR601765-1"/>
    </source>
</evidence>
<keyword evidence="3 4" id="KW-0862">Zinc</keyword>
<protein>
    <submittedName>
        <fullName evidence="7">Carbonic anhydrase</fullName>
        <ecNumber evidence="7">4.2.1.-</ecNumber>
    </submittedName>
</protein>
<dbReference type="Proteomes" id="UP000193466">
    <property type="component" value="Unassembled WGS sequence"/>
</dbReference>
<reference evidence="5 8" key="1">
    <citation type="submission" date="2017-01" db="EMBL/GenBank/DDBJ databases">
        <authorList>
            <person name="Wolfgang W.J."/>
            <person name="Cole J."/>
            <person name="Wroblewski D."/>
            <person name="Mcginnis J."/>
            <person name="Musser K.A."/>
        </authorList>
    </citation>
    <scope>NUCLEOTIDE SEQUENCE [LARGE SCALE GENOMIC DNA]</scope>
    <source>
        <strain evidence="5 8">DSM 21643</strain>
    </source>
</reference>
<name>A0A1X3CP19_9NEIS</name>
<evidence type="ECO:0000313" key="7">
    <source>
        <dbReference type="EMBL" id="SUA48797.1"/>
    </source>
</evidence>
<keyword evidence="8" id="KW-1185">Reference proteome</keyword>
<reference evidence="6 9" key="2">
    <citation type="submission" date="2017-06" db="EMBL/GenBank/DDBJ databases">
        <authorList>
            <consortium name="Pathogen Informatics"/>
        </authorList>
    </citation>
    <scope>NUCLEOTIDE SEQUENCE [LARGE SCALE GENOMIC DNA]</scope>
    <source>
        <strain evidence="6 9">NCTC12230</strain>
    </source>
</reference>
<evidence type="ECO:0000256" key="1">
    <source>
        <dbReference type="ARBA" id="ARBA00006217"/>
    </source>
</evidence>
<evidence type="ECO:0000256" key="2">
    <source>
        <dbReference type="ARBA" id="ARBA00022723"/>
    </source>
</evidence>
<feature type="binding site" evidence="4">
    <location>
        <position position="38"/>
    </location>
    <ligand>
        <name>Zn(2+)</name>
        <dbReference type="ChEBI" id="CHEBI:29105"/>
    </ligand>
</feature>
<dbReference type="GO" id="GO:0008270">
    <property type="term" value="F:zinc ion binding"/>
    <property type="evidence" value="ECO:0007669"/>
    <property type="project" value="InterPro"/>
</dbReference>
<keyword evidence="7" id="KW-0456">Lyase</keyword>
<dbReference type="Proteomes" id="UP000215033">
    <property type="component" value="Chromosome 1"/>
</dbReference>
<dbReference type="GO" id="GO:0004089">
    <property type="term" value="F:carbonate dehydratase activity"/>
    <property type="evidence" value="ECO:0007669"/>
    <property type="project" value="InterPro"/>
</dbReference>
<dbReference type="PANTHER" id="PTHR43175">
    <property type="entry name" value="CARBONIC ANHYDRASE"/>
    <property type="match status" value="1"/>
</dbReference>
<dbReference type="Pfam" id="PF00484">
    <property type="entry name" value="Pro_CA"/>
    <property type="match status" value="1"/>
</dbReference>
<comment type="similarity">
    <text evidence="1">Belongs to the beta-class carbonic anhydrase family.</text>
</comment>
<dbReference type="Gene3D" id="3.40.1050.10">
    <property type="entry name" value="Carbonic anhydrase"/>
    <property type="match status" value="1"/>
</dbReference>
<dbReference type="SMART" id="SM00947">
    <property type="entry name" value="Pro_CA"/>
    <property type="match status" value="1"/>
</dbReference>
<dbReference type="InterPro" id="IPR001765">
    <property type="entry name" value="Carbonic_anhydrase"/>
</dbReference>
<evidence type="ECO:0000313" key="6">
    <source>
        <dbReference type="EMBL" id="SNU78599.1"/>
    </source>
</evidence>
<dbReference type="AlphaFoldDB" id="A0A1X3CP19"/>
<sequence length="192" mass="21411">MSELDNILSFNENFVESGEYARFFTNKFPERQLAILSCMDARMVELLPRAMGLKNGDAKLIKNAGALVTHPWGSVMRSLLVAVFELKVKEIMVIAHHDCGMRGLSPEKFLKSAHDQGIPDDRITTLRNAGIDLDNWLTGFDNVEESVRHTVGIIRRHPLMPENVAVHGMVIHPTTGKLTVVVNGKNECPIKP</sequence>
<dbReference type="InterPro" id="IPR036874">
    <property type="entry name" value="Carbonic_anhydrase_sf"/>
</dbReference>
<reference evidence="7 10" key="3">
    <citation type="submission" date="2018-06" db="EMBL/GenBank/DDBJ databases">
        <authorList>
            <consortium name="Pathogen Informatics"/>
            <person name="Doyle S."/>
        </authorList>
    </citation>
    <scope>NUCLEOTIDE SEQUENCE [LARGE SCALE GENOMIC DNA]</scope>
    <source>
        <strain evidence="7 10">NCTC12229</strain>
    </source>
</reference>
<dbReference type="STRING" id="326523.BWD10_09675"/>
<dbReference type="CDD" id="cd03379">
    <property type="entry name" value="beta_CA_cladeD"/>
    <property type="match status" value="1"/>
</dbReference>
<dbReference type="EMBL" id="MTBM01000014">
    <property type="protein sequence ID" value="OSI09366.1"/>
    <property type="molecule type" value="Genomic_DNA"/>
</dbReference>
<evidence type="ECO:0000313" key="8">
    <source>
        <dbReference type="Proteomes" id="UP000193466"/>
    </source>
</evidence>
<evidence type="ECO:0000313" key="9">
    <source>
        <dbReference type="Proteomes" id="UP000215033"/>
    </source>
</evidence>
<dbReference type="RefSeq" id="WP_085364149.1">
    <property type="nucleotide sequence ID" value="NZ_JAUNKT010000035.1"/>
</dbReference>
<feature type="binding site" evidence="4">
    <location>
        <position position="96"/>
    </location>
    <ligand>
        <name>Zn(2+)</name>
        <dbReference type="ChEBI" id="CHEBI:29105"/>
    </ligand>
</feature>
<feature type="binding site" evidence="4">
    <location>
        <position position="99"/>
    </location>
    <ligand>
        <name>Zn(2+)</name>
        <dbReference type="ChEBI" id="CHEBI:29105"/>
    </ligand>
</feature>
<evidence type="ECO:0000313" key="5">
    <source>
        <dbReference type="EMBL" id="OSI09366.1"/>
    </source>
</evidence>
<organism evidence="7 10">
    <name type="scientific">Neisseria zoodegmatis</name>
    <dbReference type="NCBI Taxonomy" id="326523"/>
    <lineage>
        <taxon>Bacteria</taxon>
        <taxon>Pseudomonadati</taxon>
        <taxon>Pseudomonadota</taxon>
        <taxon>Betaproteobacteria</taxon>
        <taxon>Neisseriales</taxon>
        <taxon>Neisseriaceae</taxon>
        <taxon>Neisseria</taxon>
    </lineage>
</organism>
<dbReference type="EC" id="4.2.1.-" evidence="7"/>
<proteinExistence type="inferred from homology"/>
<keyword evidence="2 4" id="KW-0479">Metal-binding</keyword>
<feature type="binding site" evidence="4">
    <location>
        <position position="40"/>
    </location>
    <ligand>
        <name>Zn(2+)</name>
        <dbReference type="ChEBI" id="CHEBI:29105"/>
    </ligand>
</feature>